<dbReference type="GeneID" id="42529279"/>
<reference evidence="3" key="1">
    <citation type="journal article" date="2015" name="PLoS Genet.">
        <title>The dynamic genome and transcriptome of the human fungal pathogen Blastomyces and close relative Emmonsia.</title>
        <authorList>
            <person name="Munoz J.F."/>
            <person name="Gauthier G.M."/>
            <person name="Desjardins C.A."/>
            <person name="Gallo J.E."/>
            <person name="Holder J."/>
            <person name="Sullivan T.D."/>
            <person name="Marty A.J."/>
            <person name="Carmen J.C."/>
            <person name="Chen Z."/>
            <person name="Ding L."/>
            <person name="Gujja S."/>
            <person name="Magrini V."/>
            <person name="Misas E."/>
            <person name="Mitreva M."/>
            <person name="Priest M."/>
            <person name="Saif S."/>
            <person name="Whiston E.A."/>
            <person name="Young S."/>
            <person name="Zeng Q."/>
            <person name="Goldman W.E."/>
            <person name="Mardis E.R."/>
            <person name="Taylor J.W."/>
            <person name="McEwen J.G."/>
            <person name="Clay O.K."/>
            <person name="Klein B.S."/>
            <person name="Cuomo C.A."/>
        </authorList>
    </citation>
    <scope>NUCLEOTIDE SEQUENCE [LARGE SCALE GENOMIC DNA]</scope>
    <source>
        <strain evidence="3">SLH14081</strain>
    </source>
</reference>
<feature type="compositionally biased region" description="Basic residues" evidence="1">
    <location>
        <begin position="67"/>
        <end position="76"/>
    </location>
</feature>
<dbReference type="Proteomes" id="UP000002038">
    <property type="component" value="Unassembled WGS sequence"/>
</dbReference>
<dbReference type="EMBL" id="GG657467">
    <property type="protein sequence ID" value="OAT12286.1"/>
    <property type="molecule type" value="Genomic_DNA"/>
</dbReference>
<evidence type="ECO:0000256" key="1">
    <source>
        <dbReference type="SAM" id="MobiDB-lite"/>
    </source>
</evidence>
<name>A0A179UW07_BLAGS</name>
<proteinExistence type="predicted"/>
<protein>
    <submittedName>
        <fullName evidence="2">Uncharacterized protein</fullName>
    </submittedName>
</protein>
<feature type="compositionally biased region" description="Basic residues" evidence="1">
    <location>
        <begin position="41"/>
        <end position="54"/>
    </location>
</feature>
<feature type="region of interest" description="Disordered" evidence="1">
    <location>
        <begin position="29"/>
        <end position="85"/>
    </location>
</feature>
<feature type="compositionally biased region" description="Polar residues" evidence="1">
    <location>
        <begin position="29"/>
        <end position="38"/>
    </location>
</feature>
<evidence type="ECO:0000313" key="3">
    <source>
        <dbReference type="Proteomes" id="UP000002038"/>
    </source>
</evidence>
<sequence>MHTTPCKKIKQLKPTELSTFQLTLTNSATTSPFTSNTVAARPRKQRQASFKTRKTTAEAKDTEGLKHWKTPAKKNGKATELQEGW</sequence>
<feature type="compositionally biased region" description="Basic and acidic residues" evidence="1">
    <location>
        <begin position="55"/>
        <end position="66"/>
    </location>
</feature>
<dbReference type="KEGG" id="bgh:BDBG_17651"/>
<evidence type="ECO:0000313" key="2">
    <source>
        <dbReference type="EMBL" id="OAT12286.1"/>
    </source>
</evidence>
<dbReference type="AlphaFoldDB" id="A0A179UW07"/>
<accession>A0A179UW07</accession>
<keyword evidence="3" id="KW-1185">Reference proteome</keyword>
<dbReference type="VEuPathDB" id="FungiDB:BDBG_17651"/>
<gene>
    <name evidence="2" type="ORF">BDBG_17651</name>
</gene>
<dbReference type="RefSeq" id="XP_031580303.1">
    <property type="nucleotide sequence ID" value="XM_031725324.1"/>
</dbReference>
<organism evidence="2 3">
    <name type="scientific">Blastomyces gilchristii (strain SLH14081)</name>
    <name type="common">Blastomyces dermatitidis</name>
    <dbReference type="NCBI Taxonomy" id="559298"/>
    <lineage>
        <taxon>Eukaryota</taxon>
        <taxon>Fungi</taxon>
        <taxon>Dikarya</taxon>
        <taxon>Ascomycota</taxon>
        <taxon>Pezizomycotina</taxon>
        <taxon>Eurotiomycetes</taxon>
        <taxon>Eurotiomycetidae</taxon>
        <taxon>Onygenales</taxon>
        <taxon>Ajellomycetaceae</taxon>
        <taxon>Blastomyces</taxon>
    </lineage>
</organism>